<comment type="caution">
    <text evidence="2">The sequence shown here is derived from an EMBL/GenBank/DDBJ whole genome shotgun (WGS) entry which is preliminary data.</text>
</comment>
<accession>X6NWS4</accession>
<keyword evidence="1" id="KW-0175">Coiled coil</keyword>
<dbReference type="Pfam" id="PF16045">
    <property type="entry name" value="LisH_2"/>
    <property type="match status" value="1"/>
</dbReference>
<proteinExistence type="predicted"/>
<keyword evidence="3" id="KW-1185">Reference proteome</keyword>
<name>X6NWS4_RETFI</name>
<organism evidence="2 3">
    <name type="scientific">Reticulomyxa filosa</name>
    <dbReference type="NCBI Taxonomy" id="46433"/>
    <lineage>
        <taxon>Eukaryota</taxon>
        <taxon>Sar</taxon>
        <taxon>Rhizaria</taxon>
        <taxon>Retaria</taxon>
        <taxon>Foraminifera</taxon>
        <taxon>Monothalamids</taxon>
        <taxon>Reticulomyxidae</taxon>
        <taxon>Reticulomyxa</taxon>
    </lineage>
</organism>
<evidence type="ECO:0000313" key="3">
    <source>
        <dbReference type="Proteomes" id="UP000023152"/>
    </source>
</evidence>
<dbReference type="Proteomes" id="UP000023152">
    <property type="component" value="Unassembled WGS sequence"/>
</dbReference>
<evidence type="ECO:0000313" key="2">
    <source>
        <dbReference type="EMBL" id="ETO29742.1"/>
    </source>
</evidence>
<dbReference type="InterPro" id="IPR006594">
    <property type="entry name" value="LisH"/>
</dbReference>
<sequence>MNSIVLDYLRYYGHKYSLSVFSSEIGGESMASLCLSDAHSLLQISDPLTSICLLDFMVNFIEKHMSKEECKNKSASPSTKPIIPAEKTAYEQVTNFVLYFMTMDNKGRGKIKQVCEDMTHLVQENAKLNAELRLKEKKIQELEKDAKRLRAQVESNEKTDTKWIKQMEVLYKQLEESLKREELIQKKYDEQFVQINSLQRELEHMGSLHLSQQRDRNQGKKGETVPKKCIRAAEIQVNSDCDDKHVNNVTMQHIEIKTLPSINSTQQRFAELQNELSQRLMSQADLERDTRDVVQHTRKFLSQIRTTHDHFARRVNLPSLSIFIKLLSFCKTVNNKLNKMKIKDAIKKMLIHN</sequence>
<reference evidence="2 3" key="1">
    <citation type="journal article" date="2013" name="Curr. Biol.">
        <title>The Genome of the Foraminiferan Reticulomyxa filosa.</title>
        <authorList>
            <person name="Glockner G."/>
            <person name="Hulsmann N."/>
            <person name="Schleicher M."/>
            <person name="Noegel A.A."/>
            <person name="Eichinger L."/>
            <person name="Gallinger C."/>
            <person name="Pawlowski J."/>
            <person name="Sierra R."/>
            <person name="Euteneuer U."/>
            <person name="Pillet L."/>
            <person name="Moustafa A."/>
            <person name="Platzer M."/>
            <person name="Groth M."/>
            <person name="Szafranski K."/>
            <person name="Schliwa M."/>
        </authorList>
    </citation>
    <scope>NUCLEOTIDE SEQUENCE [LARGE SCALE GENOMIC DNA]</scope>
</reference>
<dbReference type="EMBL" id="ASPP01005865">
    <property type="protein sequence ID" value="ETO29742.1"/>
    <property type="molecule type" value="Genomic_DNA"/>
</dbReference>
<gene>
    <name evidence="2" type="ORF">RFI_07378</name>
</gene>
<feature type="coiled-coil region" evidence="1">
    <location>
        <begin position="111"/>
        <end position="191"/>
    </location>
</feature>
<protein>
    <submittedName>
        <fullName evidence="2">Uncharacterized protein</fullName>
    </submittedName>
</protein>
<evidence type="ECO:0000256" key="1">
    <source>
        <dbReference type="SAM" id="Coils"/>
    </source>
</evidence>
<dbReference type="AlphaFoldDB" id="X6NWS4"/>